<proteinExistence type="predicted"/>
<dbReference type="AlphaFoldDB" id="D7LUY1"/>
<dbReference type="eggNOG" id="ENOG502SFJG">
    <property type="taxonomic scope" value="Eukaryota"/>
</dbReference>
<evidence type="ECO:0000313" key="3">
    <source>
        <dbReference type="Proteomes" id="UP000008694"/>
    </source>
</evidence>
<protein>
    <submittedName>
        <fullName evidence="2">Predicted protein</fullName>
    </submittedName>
</protein>
<keyword evidence="1" id="KW-0732">Signal</keyword>
<evidence type="ECO:0000313" key="2">
    <source>
        <dbReference type="EMBL" id="EFH52531.1"/>
    </source>
</evidence>
<dbReference type="Gramene" id="scaffold_502600.1">
    <property type="protein sequence ID" value="scaffold_502600.1"/>
    <property type="gene ID" value="scaffold_502600.1"/>
</dbReference>
<feature type="signal peptide" evidence="1">
    <location>
        <begin position="1"/>
        <end position="25"/>
    </location>
</feature>
<dbReference type="HOGENOM" id="CLU_173612_0_0_1"/>
<evidence type="ECO:0000256" key="1">
    <source>
        <dbReference type="SAM" id="SignalP"/>
    </source>
</evidence>
<reference evidence="3" key="1">
    <citation type="journal article" date="2011" name="Nat. Genet.">
        <title>The Arabidopsis lyrata genome sequence and the basis of rapid genome size change.</title>
        <authorList>
            <person name="Hu T.T."/>
            <person name="Pattyn P."/>
            <person name="Bakker E.G."/>
            <person name="Cao J."/>
            <person name="Cheng J.-F."/>
            <person name="Clark R.M."/>
            <person name="Fahlgren N."/>
            <person name="Fawcett J.A."/>
            <person name="Grimwood J."/>
            <person name="Gundlach H."/>
            <person name="Haberer G."/>
            <person name="Hollister J.D."/>
            <person name="Ossowski S."/>
            <person name="Ottilar R.P."/>
            <person name="Salamov A.A."/>
            <person name="Schneeberger K."/>
            <person name="Spannagl M."/>
            <person name="Wang X."/>
            <person name="Yang L."/>
            <person name="Nasrallah M.E."/>
            <person name="Bergelson J."/>
            <person name="Carrington J.C."/>
            <person name="Gaut B.S."/>
            <person name="Schmutz J."/>
            <person name="Mayer K.F.X."/>
            <person name="Van de Peer Y."/>
            <person name="Grigoriev I.V."/>
            <person name="Nordborg M."/>
            <person name="Weigel D."/>
            <person name="Guo Y.-L."/>
        </authorList>
    </citation>
    <scope>NUCLEOTIDE SEQUENCE [LARGE SCALE GENOMIC DNA]</scope>
    <source>
        <strain evidence="3">cv. MN47</strain>
    </source>
</reference>
<dbReference type="Proteomes" id="UP000008694">
    <property type="component" value="Unassembled WGS sequence"/>
</dbReference>
<sequence length="96" mass="10622">MPSYISFFMLLFLFLFSPLTNFVCASRLLLESNNPGHMSMNTIHTKGSEEGAFHGGAMTDCLPKGFRFNSAPSRYINNLPLDSTLCSTTEKAIPKP</sequence>
<keyword evidence="3" id="KW-1185">Reference proteome</keyword>
<name>D7LUY1_ARALL</name>
<dbReference type="EMBL" id="GL348717">
    <property type="protein sequence ID" value="EFH52531.1"/>
    <property type="molecule type" value="Genomic_DNA"/>
</dbReference>
<organism evidence="3">
    <name type="scientific">Arabidopsis lyrata subsp. lyrata</name>
    <name type="common">Lyre-leaved rock-cress</name>
    <dbReference type="NCBI Taxonomy" id="81972"/>
    <lineage>
        <taxon>Eukaryota</taxon>
        <taxon>Viridiplantae</taxon>
        <taxon>Streptophyta</taxon>
        <taxon>Embryophyta</taxon>
        <taxon>Tracheophyta</taxon>
        <taxon>Spermatophyta</taxon>
        <taxon>Magnoliopsida</taxon>
        <taxon>eudicotyledons</taxon>
        <taxon>Gunneridae</taxon>
        <taxon>Pentapetalae</taxon>
        <taxon>rosids</taxon>
        <taxon>malvids</taxon>
        <taxon>Brassicales</taxon>
        <taxon>Brassicaceae</taxon>
        <taxon>Camelineae</taxon>
        <taxon>Arabidopsis</taxon>
    </lineage>
</organism>
<gene>
    <name evidence="2" type="ORF">ARALYDRAFT_906896</name>
</gene>
<dbReference type="PANTHER" id="PTHR36619">
    <property type="entry name" value="OS04G0208900 PROTEIN"/>
    <property type="match status" value="1"/>
</dbReference>
<accession>D7LUY1</accession>
<dbReference type="PANTHER" id="PTHR36619:SF3">
    <property type="entry name" value="TRANSMEMBRANE PROTEIN"/>
    <property type="match status" value="1"/>
</dbReference>
<feature type="chain" id="PRO_5003102915" evidence="1">
    <location>
        <begin position="26"/>
        <end position="96"/>
    </location>
</feature>